<keyword evidence="3" id="KW-1185">Reference proteome</keyword>
<comment type="caution">
    <text evidence="2">The sequence shown here is derived from an EMBL/GenBank/DDBJ whole genome shotgun (WGS) entry which is preliminary data.</text>
</comment>
<sequence>MRALHKSACPHSPHPGSELKIGVKAQHNHHRRPGDKSKSTTSRFQTSHQTQTRFKAKGPTGKLKGEDSPKLTTKQITFVKL</sequence>
<dbReference type="Proteomes" id="UP001396334">
    <property type="component" value="Unassembled WGS sequence"/>
</dbReference>
<feature type="compositionally biased region" description="Polar residues" evidence="1">
    <location>
        <begin position="70"/>
        <end position="81"/>
    </location>
</feature>
<organism evidence="2 3">
    <name type="scientific">Hibiscus sabdariffa</name>
    <name type="common">roselle</name>
    <dbReference type="NCBI Taxonomy" id="183260"/>
    <lineage>
        <taxon>Eukaryota</taxon>
        <taxon>Viridiplantae</taxon>
        <taxon>Streptophyta</taxon>
        <taxon>Embryophyta</taxon>
        <taxon>Tracheophyta</taxon>
        <taxon>Spermatophyta</taxon>
        <taxon>Magnoliopsida</taxon>
        <taxon>eudicotyledons</taxon>
        <taxon>Gunneridae</taxon>
        <taxon>Pentapetalae</taxon>
        <taxon>rosids</taxon>
        <taxon>malvids</taxon>
        <taxon>Malvales</taxon>
        <taxon>Malvaceae</taxon>
        <taxon>Malvoideae</taxon>
        <taxon>Hibiscus</taxon>
    </lineage>
</organism>
<proteinExistence type="predicted"/>
<feature type="region of interest" description="Disordered" evidence="1">
    <location>
        <begin position="1"/>
        <end position="81"/>
    </location>
</feature>
<gene>
    <name evidence="2" type="ORF">V6N11_083788</name>
</gene>
<evidence type="ECO:0000313" key="3">
    <source>
        <dbReference type="Proteomes" id="UP001396334"/>
    </source>
</evidence>
<name>A0ABR2QCK2_9ROSI</name>
<evidence type="ECO:0000313" key="2">
    <source>
        <dbReference type="EMBL" id="KAK8998397.1"/>
    </source>
</evidence>
<feature type="compositionally biased region" description="Polar residues" evidence="1">
    <location>
        <begin position="39"/>
        <end position="53"/>
    </location>
</feature>
<evidence type="ECO:0000256" key="1">
    <source>
        <dbReference type="SAM" id="MobiDB-lite"/>
    </source>
</evidence>
<protein>
    <submittedName>
        <fullName evidence="2">Uncharacterized protein</fullName>
    </submittedName>
</protein>
<reference evidence="2 3" key="1">
    <citation type="journal article" date="2024" name="G3 (Bethesda)">
        <title>Genome assembly of Hibiscus sabdariffa L. provides insights into metabolisms of medicinal natural products.</title>
        <authorList>
            <person name="Kim T."/>
        </authorList>
    </citation>
    <scope>NUCLEOTIDE SEQUENCE [LARGE SCALE GENOMIC DNA]</scope>
    <source>
        <strain evidence="2">TK-2024</strain>
        <tissue evidence="2">Old leaves</tissue>
    </source>
</reference>
<accession>A0ABR2QCK2</accession>
<dbReference type="EMBL" id="JBBPBN010000041">
    <property type="protein sequence ID" value="KAK8998397.1"/>
    <property type="molecule type" value="Genomic_DNA"/>
</dbReference>